<dbReference type="Pfam" id="PF18927">
    <property type="entry name" value="CrtO"/>
    <property type="match status" value="1"/>
</dbReference>
<keyword evidence="6" id="KW-1133">Transmembrane helix</keyword>
<comment type="pathway">
    <text evidence="9">Carotenoid biosynthesis; staphyloxanthin biosynthesis; staphyloxanthin from farnesyl diphosphate: step 5/5.</text>
</comment>
<evidence type="ECO:0000313" key="13">
    <source>
        <dbReference type="EMBL" id="NSL85673.1"/>
    </source>
</evidence>
<keyword evidence="8" id="KW-0012">Acyltransferase</keyword>
<organism evidence="13 14">
    <name type="scientific">Chitinophaga solisilvae</name>
    <dbReference type="NCBI Taxonomy" id="1233460"/>
    <lineage>
        <taxon>Bacteria</taxon>
        <taxon>Pseudomonadati</taxon>
        <taxon>Bacteroidota</taxon>
        <taxon>Chitinophagia</taxon>
        <taxon>Chitinophagales</taxon>
        <taxon>Chitinophagaceae</taxon>
        <taxon>Chitinophaga</taxon>
    </lineage>
</organism>
<dbReference type="OrthoDB" id="669469at2"/>
<protein>
    <recommendedName>
        <fullName evidence="11">Glycosyl-4,4'-diaponeurosporenoate acyltransferase</fullName>
    </recommendedName>
</protein>
<evidence type="ECO:0000256" key="10">
    <source>
        <dbReference type="ARBA" id="ARBA00023603"/>
    </source>
</evidence>
<keyword evidence="4" id="KW-0812">Transmembrane</keyword>
<dbReference type="EMBL" id="RIAR02000001">
    <property type="protein sequence ID" value="NSL85673.1"/>
    <property type="molecule type" value="Genomic_DNA"/>
</dbReference>
<dbReference type="GO" id="GO:0016746">
    <property type="term" value="F:acyltransferase activity"/>
    <property type="evidence" value="ECO:0007669"/>
    <property type="project" value="UniProtKB-KW"/>
</dbReference>
<evidence type="ECO:0000256" key="7">
    <source>
        <dbReference type="ARBA" id="ARBA00023136"/>
    </source>
</evidence>
<accession>A0A3S1D2S8</accession>
<evidence type="ECO:0000256" key="2">
    <source>
        <dbReference type="ARBA" id="ARBA00022475"/>
    </source>
</evidence>
<keyword evidence="5" id="KW-0732">Signal</keyword>
<evidence type="ECO:0000256" key="6">
    <source>
        <dbReference type="ARBA" id="ARBA00022989"/>
    </source>
</evidence>
<comment type="subcellular location">
    <subcellularLocation>
        <location evidence="1">Cell membrane</location>
        <topology evidence="1">Single-pass membrane protein</topology>
    </subcellularLocation>
</comment>
<comment type="similarity">
    <text evidence="10">Belongs to the acyltransferase CrtO family.</text>
</comment>
<name>A0A3S1D2S8_9BACT</name>
<dbReference type="InterPro" id="IPR044021">
    <property type="entry name" value="CrtO"/>
</dbReference>
<evidence type="ECO:0000256" key="5">
    <source>
        <dbReference type="ARBA" id="ARBA00022729"/>
    </source>
</evidence>
<evidence type="ECO:0000256" key="3">
    <source>
        <dbReference type="ARBA" id="ARBA00022679"/>
    </source>
</evidence>
<evidence type="ECO:0000256" key="12">
    <source>
        <dbReference type="ARBA" id="ARBA00025324"/>
    </source>
</evidence>
<evidence type="ECO:0000256" key="9">
    <source>
        <dbReference type="ARBA" id="ARBA00023588"/>
    </source>
</evidence>
<sequence length="178" mass="20587">MKRTITLILIPVITIAAISALVKYIAMDRLSFAWALNFLLMLCVLAFTEALKSQLTSSYYHEKGWEQKGKIYEYLGINIFRKLLLWTGWEKLNKKANPVEKGTGALIHLHYQTKKNELGHVIIFFIVLGFNIFVAFRYGIVKSFGLLVLNVLLNVYPVLLQRYNRPRIARVLALSKRR</sequence>
<dbReference type="GO" id="GO:0005886">
    <property type="term" value="C:plasma membrane"/>
    <property type="evidence" value="ECO:0007669"/>
    <property type="project" value="UniProtKB-SubCell"/>
</dbReference>
<evidence type="ECO:0000256" key="4">
    <source>
        <dbReference type="ARBA" id="ARBA00022692"/>
    </source>
</evidence>
<evidence type="ECO:0000256" key="11">
    <source>
        <dbReference type="ARBA" id="ARBA00023667"/>
    </source>
</evidence>
<comment type="caution">
    <text evidence="13">The sequence shown here is derived from an EMBL/GenBank/DDBJ whole genome shotgun (WGS) entry which is preliminary data.</text>
</comment>
<dbReference type="AlphaFoldDB" id="A0A3S1D2S8"/>
<keyword evidence="2" id="KW-1003">Cell membrane</keyword>
<evidence type="ECO:0000256" key="1">
    <source>
        <dbReference type="ARBA" id="ARBA00004162"/>
    </source>
</evidence>
<keyword evidence="3" id="KW-0808">Transferase</keyword>
<proteinExistence type="inferred from homology"/>
<keyword evidence="14" id="KW-1185">Reference proteome</keyword>
<evidence type="ECO:0000313" key="14">
    <source>
        <dbReference type="Proteomes" id="UP000281028"/>
    </source>
</evidence>
<evidence type="ECO:0000256" key="8">
    <source>
        <dbReference type="ARBA" id="ARBA00023315"/>
    </source>
</evidence>
<dbReference type="Proteomes" id="UP000281028">
    <property type="component" value="Unassembled WGS sequence"/>
</dbReference>
<keyword evidence="7" id="KW-0472">Membrane</keyword>
<gene>
    <name evidence="13" type="ORF">ECE50_002450</name>
</gene>
<reference evidence="13" key="1">
    <citation type="submission" date="2020-05" db="EMBL/GenBank/DDBJ databases">
        <title>Chitinophaga laudate sp. nov., isolated from a tropical peat swamp.</title>
        <authorList>
            <person name="Goh C.B.S."/>
            <person name="Lee M.S."/>
            <person name="Parimannan S."/>
            <person name="Pasbakhsh P."/>
            <person name="Yule C.M."/>
            <person name="Rajandas H."/>
            <person name="Loke S."/>
            <person name="Croft L."/>
            <person name="Tan J.B.L."/>
        </authorList>
    </citation>
    <scope>NUCLEOTIDE SEQUENCE</scope>
    <source>
        <strain evidence="13">Mgbs1</strain>
    </source>
</reference>
<comment type="function">
    <text evidence="12">Catalyzes the acylation of glycosyl-4,4'-diaponeurosporenoate, i.e. the esterification of glucose at the C6'' position with the carboxyl group of the C(15) fatty acid 12-methyltetradecanoic acid, to yield staphyloxanthin. This is the last step in the biosynthesis of this orange pigment, present in most staphylococci strains.</text>
</comment>